<name>A0ACA6AVK8_EHRCJ</name>
<organism evidence="1 2">
    <name type="scientific">Ehrlichia canis (strain Jake)</name>
    <dbReference type="NCBI Taxonomy" id="269484"/>
    <lineage>
        <taxon>Bacteria</taxon>
        <taxon>Pseudomonadati</taxon>
        <taxon>Pseudomonadota</taxon>
        <taxon>Alphaproteobacteria</taxon>
        <taxon>Rickettsiales</taxon>
        <taxon>Anaplasmataceae</taxon>
        <taxon>Ehrlichia</taxon>
    </lineage>
</organism>
<proteinExistence type="predicted"/>
<dbReference type="Proteomes" id="UP000000435">
    <property type="component" value="Chromosome"/>
</dbReference>
<evidence type="ECO:0000313" key="1">
    <source>
        <dbReference type="EMBL" id="AAZ68391.1"/>
    </source>
</evidence>
<keyword evidence="2" id="KW-1185">Reference proteome</keyword>
<sequence>MNKSQSLYLFLFLLCVTILAFTAAILAFRFNDRLKIPYLNIIAAVVMSVLAVALLISVAHLVMHYQGTSVSVKDMPPRIAAGDQMVLFVPFTADQLSKLSPKNNIIDVKYDVVESGSSLAGKREFVLDITQSYGLCPTKKVQVVMDNNRQCQLLFTNEEISSQVNGPGMCFVVNGNTSIVKGNMQKPGFYIKHPEVKDGTLSLNCEYQKICTGSMEDLRYILRSECVRSGRTIYEMLLSNILTMCPNQKDKVIPSDASVTHSKDLWINTNSGRLALSLMKIISPDSTLINLEELKNDDEPLYQKITWIRNYLVTNGHNVSEASFEVIFKKASDIFYRRTAGMSEYGNLHSDRITLSGKKFSDILAEGMQLDEELLIIMAIASYSCEGTLDPYNTTNKFLREILMLDQQRSDSILKEIEEILGKHWYEIIYLNDLKFSGSKVCTQMKKLLQDGCDSATALEIVNAARAYMLEKQWSSVPITRGVGCIMNLGYLDRIRLCGNREVSVETQEEGVSSSIVEVVDTSSVQNLLAPGNMQ</sequence>
<accession>A0ACA6AVK8</accession>
<gene>
    <name evidence="1" type="ordered locus">Ecaj_0348</name>
</gene>
<evidence type="ECO:0000313" key="2">
    <source>
        <dbReference type="Proteomes" id="UP000000435"/>
    </source>
</evidence>
<reference evidence="2" key="1">
    <citation type="journal article" date="2006" name="J. Bacteriol.">
        <title>The genome of the obligately intracellular bacterium Ehrlichia canis reveals themes of complex membrane structure and immune evasion strategies.</title>
        <authorList>
            <person name="Mavromatis K."/>
            <person name="Doyle C.K."/>
            <person name="Lykidis A."/>
            <person name="Ivanova N."/>
            <person name="Francino M.P."/>
            <person name="Chain P."/>
            <person name="Shin M."/>
            <person name="Malfatti S."/>
            <person name="Larimer F."/>
            <person name="Copeland A."/>
            <person name="Detter J.C."/>
            <person name="Land M."/>
            <person name="Richardson P.M."/>
            <person name="Yu X.J."/>
            <person name="Walker D.H."/>
            <person name="McBride J.W."/>
            <person name="Kyrpides N.C."/>
        </authorList>
    </citation>
    <scope>NUCLEOTIDE SEQUENCE [LARGE SCALE GENOMIC DNA]</scope>
    <source>
        <strain evidence="2">Jake</strain>
    </source>
</reference>
<protein>
    <submittedName>
        <fullName evidence="1">Uncharacterized protein</fullName>
    </submittedName>
</protein>
<dbReference type="EMBL" id="CP000107">
    <property type="protein sequence ID" value="AAZ68391.1"/>
    <property type="molecule type" value="Genomic_DNA"/>
</dbReference>